<proteinExistence type="predicted"/>
<dbReference type="PANTHER" id="PTHR11439:SF470">
    <property type="entry name" value="CYSTEINE-RICH RLK (RECEPTOR-LIKE PROTEIN KINASE) 8"/>
    <property type="match status" value="1"/>
</dbReference>
<dbReference type="PANTHER" id="PTHR11439">
    <property type="entry name" value="GAG-POL-RELATED RETROTRANSPOSON"/>
    <property type="match status" value="1"/>
</dbReference>
<dbReference type="SUPFAM" id="SSF56672">
    <property type="entry name" value="DNA/RNA polymerases"/>
    <property type="match status" value="1"/>
</dbReference>
<dbReference type="InterPro" id="IPR043502">
    <property type="entry name" value="DNA/RNA_pol_sf"/>
</dbReference>
<evidence type="ECO:0000313" key="3">
    <source>
        <dbReference type="RefSeq" id="XP_020552467.1"/>
    </source>
</evidence>
<dbReference type="OrthoDB" id="1721964at2759"/>
<dbReference type="AlphaFoldDB" id="A0A8M8V1C9"/>
<dbReference type="InterPro" id="IPR013103">
    <property type="entry name" value="RVT_2"/>
</dbReference>
<name>A0A8M8V1C9_SESIN</name>
<accession>A0A8M8V1C9</accession>
<gene>
    <name evidence="3" type="primary">LOC110012591</name>
</gene>
<evidence type="ECO:0000259" key="1">
    <source>
        <dbReference type="Pfam" id="PF07727"/>
    </source>
</evidence>
<dbReference type="CDD" id="cd09272">
    <property type="entry name" value="RNase_HI_RT_Ty1"/>
    <property type="match status" value="1"/>
</dbReference>
<sequence>MELDTNVIHIARDVVFHEDTFLFSNIKHEDYSCPLPTVSEEENDENIQKAEQMVEPQENTTALRRSTRTTYKPVWMKDFPVIATAQRHLEWRNAMKQEIDALEKNKTWELSTLPKGKNRIGCKWVFKTILKPNGSVERYKARLVAKGFNQVEGEDYSDCFATVVKTVTVRTLLAAAVAKGKPTLTPLPPGLSFPLESGKPLKEASRYRRLIGRLLYLGFTRPDIYFFAQQLSQFVQEPCEEHWHAAIYLIRYLKGNPTLGLFYSANNKLNLTAFSDADWATCKRTRRSTTGYCIFMGASPISWKSKKQTTVSRSSAEAEYRSMAATVCEIIWVK</sequence>
<dbReference type="KEGG" id="sind:110012591"/>
<dbReference type="GeneID" id="110012591"/>
<keyword evidence="2" id="KW-1185">Reference proteome</keyword>
<reference evidence="3" key="1">
    <citation type="submission" date="2025-08" db="UniProtKB">
        <authorList>
            <consortium name="RefSeq"/>
        </authorList>
    </citation>
    <scope>IDENTIFICATION</scope>
</reference>
<evidence type="ECO:0000313" key="2">
    <source>
        <dbReference type="Proteomes" id="UP000504604"/>
    </source>
</evidence>
<dbReference type="Proteomes" id="UP000504604">
    <property type="component" value="Linkage group LG9"/>
</dbReference>
<dbReference type="RefSeq" id="XP_020552467.1">
    <property type="nucleotide sequence ID" value="XM_020696808.1"/>
</dbReference>
<protein>
    <submittedName>
        <fullName evidence="3">Uncharacterized protein LOC110012591</fullName>
    </submittedName>
</protein>
<feature type="domain" description="Reverse transcriptase Ty1/copia-type" evidence="1">
    <location>
        <begin position="105"/>
        <end position="181"/>
    </location>
</feature>
<dbReference type="Pfam" id="PF07727">
    <property type="entry name" value="RVT_2"/>
    <property type="match status" value="1"/>
</dbReference>
<organism evidence="2 3">
    <name type="scientific">Sesamum indicum</name>
    <name type="common">Oriental sesame</name>
    <name type="synonym">Sesamum orientale</name>
    <dbReference type="NCBI Taxonomy" id="4182"/>
    <lineage>
        <taxon>Eukaryota</taxon>
        <taxon>Viridiplantae</taxon>
        <taxon>Streptophyta</taxon>
        <taxon>Embryophyta</taxon>
        <taxon>Tracheophyta</taxon>
        <taxon>Spermatophyta</taxon>
        <taxon>Magnoliopsida</taxon>
        <taxon>eudicotyledons</taxon>
        <taxon>Gunneridae</taxon>
        <taxon>Pentapetalae</taxon>
        <taxon>asterids</taxon>
        <taxon>lamiids</taxon>
        <taxon>Lamiales</taxon>
        <taxon>Pedaliaceae</taxon>
        <taxon>Sesamum</taxon>
    </lineage>
</organism>